<dbReference type="EMBL" id="BMMK01000004">
    <property type="protein sequence ID" value="GGM44958.1"/>
    <property type="molecule type" value="Genomic_DNA"/>
</dbReference>
<evidence type="ECO:0000313" key="2">
    <source>
        <dbReference type="Proteomes" id="UP000637578"/>
    </source>
</evidence>
<gene>
    <name evidence="1" type="ORF">GCM10012275_14980</name>
</gene>
<keyword evidence="2" id="KW-1185">Reference proteome</keyword>
<sequence length="128" mass="13257">MLAGVAELLAVPHDLLPGLAGQADPARVKRLTDLLRPDERIRAVATGRSTAQGELLLAATNRRVLALATEDLVDIPLAEVAYVATSGDSRAGAALVVHGPRDSLRVAAIPFRMAQGFAAAVRMGIASA</sequence>
<protein>
    <submittedName>
        <fullName evidence="1">Uncharacterized protein</fullName>
    </submittedName>
</protein>
<organism evidence="1 2">
    <name type="scientific">Longimycelium tulufanense</name>
    <dbReference type="NCBI Taxonomy" id="907463"/>
    <lineage>
        <taxon>Bacteria</taxon>
        <taxon>Bacillati</taxon>
        <taxon>Actinomycetota</taxon>
        <taxon>Actinomycetes</taxon>
        <taxon>Pseudonocardiales</taxon>
        <taxon>Pseudonocardiaceae</taxon>
        <taxon>Longimycelium</taxon>
    </lineage>
</organism>
<comment type="caution">
    <text evidence="1">The sequence shown here is derived from an EMBL/GenBank/DDBJ whole genome shotgun (WGS) entry which is preliminary data.</text>
</comment>
<dbReference type="Proteomes" id="UP000637578">
    <property type="component" value="Unassembled WGS sequence"/>
</dbReference>
<reference evidence="1" key="2">
    <citation type="submission" date="2020-09" db="EMBL/GenBank/DDBJ databases">
        <authorList>
            <person name="Sun Q."/>
            <person name="Zhou Y."/>
        </authorList>
    </citation>
    <scope>NUCLEOTIDE SEQUENCE</scope>
    <source>
        <strain evidence="1">CGMCC 4.5737</strain>
    </source>
</reference>
<name>A0A8J3FVJ0_9PSEU</name>
<dbReference type="AlphaFoldDB" id="A0A8J3FVJ0"/>
<reference evidence="1" key="1">
    <citation type="journal article" date="2014" name="Int. J. Syst. Evol. Microbiol.">
        <title>Complete genome sequence of Corynebacterium casei LMG S-19264T (=DSM 44701T), isolated from a smear-ripened cheese.</title>
        <authorList>
            <consortium name="US DOE Joint Genome Institute (JGI-PGF)"/>
            <person name="Walter F."/>
            <person name="Albersmeier A."/>
            <person name="Kalinowski J."/>
            <person name="Ruckert C."/>
        </authorList>
    </citation>
    <scope>NUCLEOTIDE SEQUENCE</scope>
    <source>
        <strain evidence="1">CGMCC 4.5737</strain>
    </source>
</reference>
<proteinExistence type="predicted"/>
<evidence type="ECO:0000313" key="1">
    <source>
        <dbReference type="EMBL" id="GGM44958.1"/>
    </source>
</evidence>
<accession>A0A8J3FVJ0</accession>